<comment type="similarity">
    <text evidence="1 4">Belongs to the eukaryotic ribosomal protein eL13 family.</text>
</comment>
<reference evidence="6" key="1">
    <citation type="submission" date="2021-01" db="EMBL/GenBank/DDBJ databases">
        <authorList>
            <person name="Corre E."/>
            <person name="Pelletier E."/>
            <person name="Niang G."/>
            <person name="Scheremetjew M."/>
            <person name="Finn R."/>
            <person name="Kale V."/>
            <person name="Holt S."/>
            <person name="Cochrane G."/>
            <person name="Meng A."/>
            <person name="Brown T."/>
            <person name="Cohen L."/>
        </authorList>
    </citation>
    <scope>NUCLEOTIDE SEQUENCE</scope>
    <source>
        <strain evidence="6">WS</strain>
    </source>
</reference>
<gene>
    <name evidence="6" type="ORF">PCOS0759_LOCUS1382</name>
</gene>
<accession>A0A7S1KLW3</accession>
<sequence>MVKHNNAIPRDQIKKKWQERTKTFFSVPAKAQKRKALRKAKAAAIYPRPLELLRPVVQCETVRYNMKARLGRGFSLQELKAAGIPPAFAKTIGIAVDKRRKNKSQESLDRNVARLNAYKEKLILFPRKAGQPKKGPIADTTNIDDASVQQVSGNVLPLPRTSGSAVVDRRAISKSELDGETPMWDKTRAAIEDAKPKKNTETA</sequence>
<dbReference type="InterPro" id="IPR001380">
    <property type="entry name" value="Ribosomal_eL13"/>
</dbReference>
<dbReference type="GO" id="GO:0003735">
    <property type="term" value="F:structural constituent of ribosome"/>
    <property type="evidence" value="ECO:0007669"/>
    <property type="project" value="InterPro"/>
</dbReference>
<organism evidence="6">
    <name type="scientific">Percolomonas cosmopolitus</name>
    <dbReference type="NCBI Taxonomy" id="63605"/>
    <lineage>
        <taxon>Eukaryota</taxon>
        <taxon>Discoba</taxon>
        <taxon>Heterolobosea</taxon>
        <taxon>Tetramitia</taxon>
        <taxon>Eutetramitia</taxon>
        <taxon>Percolomonadidae</taxon>
        <taxon>Percolomonas</taxon>
    </lineage>
</organism>
<protein>
    <recommendedName>
        <fullName evidence="4">60S ribosomal protein L13</fullName>
    </recommendedName>
</protein>
<dbReference type="GO" id="GO:0006412">
    <property type="term" value="P:translation"/>
    <property type="evidence" value="ECO:0007669"/>
    <property type="project" value="InterPro"/>
</dbReference>
<evidence type="ECO:0000256" key="1">
    <source>
        <dbReference type="ARBA" id="ARBA00005640"/>
    </source>
</evidence>
<dbReference type="HAMAP" id="MF_00499">
    <property type="entry name" value="Ribosomal_eL13"/>
    <property type="match status" value="1"/>
</dbReference>
<keyword evidence="3 4" id="KW-0687">Ribonucleoprotein</keyword>
<feature type="region of interest" description="Disordered" evidence="5">
    <location>
        <begin position="173"/>
        <end position="203"/>
    </location>
</feature>
<keyword evidence="2 4" id="KW-0689">Ribosomal protein</keyword>
<name>A0A7S1KLW3_9EUKA</name>
<proteinExistence type="inferred from homology"/>
<evidence type="ECO:0000313" key="6">
    <source>
        <dbReference type="EMBL" id="CAD9078150.1"/>
    </source>
</evidence>
<evidence type="ECO:0000256" key="5">
    <source>
        <dbReference type="SAM" id="MobiDB-lite"/>
    </source>
</evidence>
<dbReference type="GO" id="GO:0022625">
    <property type="term" value="C:cytosolic large ribosomal subunit"/>
    <property type="evidence" value="ECO:0007669"/>
    <property type="project" value="TreeGrafter"/>
</dbReference>
<dbReference type="EMBL" id="HBGD01001661">
    <property type="protein sequence ID" value="CAD9078150.1"/>
    <property type="molecule type" value="Transcribed_RNA"/>
</dbReference>
<evidence type="ECO:0000256" key="2">
    <source>
        <dbReference type="ARBA" id="ARBA00022980"/>
    </source>
</evidence>
<dbReference type="AlphaFoldDB" id="A0A7S1KLW3"/>
<dbReference type="PANTHER" id="PTHR11722:SF0">
    <property type="entry name" value="LARGE RIBOSOMAL SUBUNIT PROTEIN EL13"/>
    <property type="match status" value="1"/>
</dbReference>
<dbReference type="GO" id="GO:0003723">
    <property type="term" value="F:RNA binding"/>
    <property type="evidence" value="ECO:0007669"/>
    <property type="project" value="TreeGrafter"/>
</dbReference>
<evidence type="ECO:0000256" key="4">
    <source>
        <dbReference type="RuleBase" id="RU000572"/>
    </source>
</evidence>
<dbReference type="InterPro" id="IPR018256">
    <property type="entry name" value="Ribosomal_eL13_CS"/>
</dbReference>
<dbReference type="Pfam" id="PF01294">
    <property type="entry name" value="Ribosomal_L13e"/>
    <property type="match status" value="1"/>
</dbReference>
<dbReference type="PANTHER" id="PTHR11722">
    <property type="entry name" value="60S RIBOSOMAL PROTEIN L13"/>
    <property type="match status" value="1"/>
</dbReference>
<evidence type="ECO:0000256" key="3">
    <source>
        <dbReference type="ARBA" id="ARBA00023274"/>
    </source>
</evidence>
<dbReference type="PROSITE" id="PS01104">
    <property type="entry name" value="RIBOSOMAL_L13E"/>
    <property type="match status" value="1"/>
</dbReference>